<dbReference type="SMART" id="SM00418">
    <property type="entry name" value="HTH_ARSR"/>
    <property type="match status" value="1"/>
</dbReference>
<reference evidence="5" key="1">
    <citation type="journal article" date="2014" name="Int. J. Syst. Evol. Microbiol.">
        <title>Complete genome sequence of Corynebacterium casei LMG S-19264T (=DSM 44701T), isolated from a smear-ripened cheese.</title>
        <authorList>
            <consortium name="US DOE Joint Genome Institute (JGI-PGF)"/>
            <person name="Walter F."/>
            <person name="Albersmeier A."/>
            <person name="Kalinowski J."/>
            <person name="Ruckert C."/>
        </authorList>
    </citation>
    <scope>NUCLEOTIDE SEQUENCE</scope>
    <source>
        <strain evidence="5">JCM 14719</strain>
    </source>
</reference>
<dbReference type="InterPro" id="IPR001845">
    <property type="entry name" value="HTH_ArsR_DNA-bd_dom"/>
</dbReference>
<dbReference type="RefSeq" id="WP_083463091.1">
    <property type="nucleotide sequence ID" value="NZ_BMOF01000004.1"/>
</dbReference>
<evidence type="ECO:0000256" key="3">
    <source>
        <dbReference type="ARBA" id="ARBA00023163"/>
    </source>
</evidence>
<dbReference type="PANTHER" id="PTHR33154">
    <property type="entry name" value="TRANSCRIPTIONAL REGULATOR, ARSR FAMILY"/>
    <property type="match status" value="1"/>
</dbReference>
<dbReference type="InterPro" id="IPR011991">
    <property type="entry name" value="ArsR-like_HTH"/>
</dbReference>
<dbReference type="EMBL" id="BMOF01000004">
    <property type="protein sequence ID" value="GGJ93494.1"/>
    <property type="molecule type" value="Genomic_DNA"/>
</dbReference>
<keyword evidence="2" id="KW-0238">DNA-binding</keyword>
<dbReference type="PRINTS" id="PR00778">
    <property type="entry name" value="HTHARSR"/>
</dbReference>
<protein>
    <recommendedName>
        <fullName evidence="4">HTH arsR-type domain-containing protein</fullName>
    </recommendedName>
</protein>
<keyword evidence="6" id="KW-1185">Reference proteome</keyword>
<dbReference type="GO" id="GO:0003700">
    <property type="term" value="F:DNA-binding transcription factor activity"/>
    <property type="evidence" value="ECO:0007669"/>
    <property type="project" value="InterPro"/>
</dbReference>
<keyword evidence="1" id="KW-0805">Transcription regulation</keyword>
<keyword evidence="3" id="KW-0804">Transcription</keyword>
<dbReference type="CDD" id="cd00090">
    <property type="entry name" value="HTH_ARSR"/>
    <property type="match status" value="1"/>
</dbReference>
<dbReference type="Gene3D" id="1.10.10.10">
    <property type="entry name" value="Winged helix-like DNA-binding domain superfamily/Winged helix DNA-binding domain"/>
    <property type="match status" value="1"/>
</dbReference>
<comment type="caution">
    <text evidence="5">The sequence shown here is derived from an EMBL/GenBank/DDBJ whole genome shotgun (WGS) entry which is preliminary data.</text>
</comment>
<evidence type="ECO:0000256" key="1">
    <source>
        <dbReference type="ARBA" id="ARBA00023015"/>
    </source>
</evidence>
<dbReference type="AlphaFoldDB" id="A0A8J3BC18"/>
<reference evidence="5" key="2">
    <citation type="submission" date="2020-09" db="EMBL/GenBank/DDBJ databases">
        <authorList>
            <person name="Sun Q."/>
            <person name="Ohkuma M."/>
        </authorList>
    </citation>
    <scope>NUCLEOTIDE SEQUENCE</scope>
    <source>
        <strain evidence="5">JCM 14719</strain>
    </source>
</reference>
<gene>
    <name evidence="5" type="ORF">GCM10007043_04060</name>
</gene>
<dbReference type="Pfam" id="PF01022">
    <property type="entry name" value="HTH_5"/>
    <property type="match status" value="1"/>
</dbReference>
<evidence type="ECO:0000313" key="5">
    <source>
        <dbReference type="EMBL" id="GGJ93494.1"/>
    </source>
</evidence>
<name>A0A8J3BC18_9BACI</name>
<dbReference type="InterPro" id="IPR051081">
    <property type="entry name" value="HTH_MetalResp_TranReg"/>
</dbReference>
<organism evidence="5 6">
    <name type="scientific">Calditerricola satsumensis</name>
    <dbReference type="NCBI Taxonomy" id="373054"/>
    <lineage>
        <taxon>Bacteria</taxon>
        <taxon>Bacillati</taxon>
        <taxon>Bacillota</taxon>
        <taxon>Bacilli</taxon>
        <taxon>Bacillales</taxon>
        <taxon>Bacillaceae</taxon>
        <taxon>Calditerricola</taxon>
    </lineage>
</organism>
<evidence type="ECO:0000256" key="2">
    <source>
        <dbReference type="ARBA" id="ARBA00023125"/>
    </source>
</evidence>
<sequence>MEPLDDVAKLAKALGHPIRVCILDMLLAKRRFCGDLVAQLGLAQSTVSHHLKILRESGLVVAQEQGTWVCYEVNRQRLHDLRNHLDRWLAGERLCGGFPPETERSRSNS</sequence>
<proteinExistence type="predicted"/>
<dbReference type="SUPFAM" id="SSF46785">
    <property type="entry name" value="Winged helix' DNA-binding domain"/>
    <property type="match status" value="1"/>
</dbReference>
<feature type="domain" description="HTH arsR-type" evidence="4">
    <location>
        <begin position="1"/>
        <end position="93"/>
    </location>
</feature>
<dbReference type="InterPro" id="IPR036388">
    <property type="entry name" value="WH-like_DNA-bd_sf"/>
</dbReference>
<dbReference type="Proteomes" id="UP000637720">
    <property type="component" value="Unassembled WGS sequence"/>
</dbReference>
<dbReference type="InterPro" id="IPR036390">
    <property type="entry name" value="WH_DNA-bd_sf"/>
</dbReference>
<dbReference type="PANTHER" id="PTHR33154:SF15">
    <property type="entry name" value="REGULATORY PROTEIN ARSR"/>
    <property type="match status" value="1"/>
</dbReference>
<evidence type="ECO:0000313" key="6">
    <source>
        <dbReference type="Proteomes" id="UP000637720"/>
    </source>
</evidence>
<accession>A0A8J3BC18</accession>
<dbReference type="PROSITE" id="PS50987">
    <property type="entry name" value="HTH_ARSR_2"/>
    <property type="match status" value="1"/>
</dbReference>
<dbReference type="GO" id="GO:0003677">
    <property type="term" value="F:DNA binding"/>
    <property type="evidence" value="ECO:0007669"/>
    <property type="project" value="UniProtKB-KW"/>
</dbReference>
<evidence type="ECO:0000259" key="4">
    <source>
        <dbReference type="PROSITE" id="PS50987"/>
    </source>
</evidence>
<dbReference type="NCBIfam" id="NF033788">
    <property type="entry name" value="HTH_metalloreg"/>
    <property type="match status" value="1"/>
</dbReference>